<dbReference type="InterPro" id="IPR050091">
    <property type="entry name" value="PKS_NRPS_Biosynth_Enz"/>
</dbReference>
<feature type="domain" description="Ketosynthase family 3 (KS3)" evidence="10">
    <location>
        <begin position="3314"/>
        <end position="3726"/>
    </location>
</feature>
<dbReference type="InterPro" id="IPR011032">
    <property type="entry name" value="GroES-like_sf"/>
</dbReference>
<dbReference type="InterPro" id="IPR049900">
    <property type="entry name" value="PKS_mFAS_DH"/>
</dbReference>
<evidence type="ECO:0000259" key="9">
    <source>
        <dbReference type="PROSITE" id="PS50075"/>
    </source>
</evidence>
<evidence type="ECO:0000256" key="1">
    <source>
        <dbReference type="ARBA" id="ARBA00022450"/>
    </source>
</evidence>
<evidence type="ECO:0000313" key="13">
    <source>
        <dbReference type="Proteomes" id="UP000199051"/>
    </source>
</evidence>
<dbReference type="Gene3D" id="1.10.1200.10">
    <property type="entry name" value="ACP-like"/>
    <property type="match status" value="5"/>
</dbReference>
<dbReference type="Gene3D" id="3.40.47.10">
    <property type="match status" value="5"/>
</dbReference>
<dbReference type="Pfam" id="PF02801">
    <property type="entry name" value="Ketoacyl-synt_C"/>
    <property type="match status" value="5"/>
</dbReference>
<dbReference type="GO" id="GO:0004315">
    <property type="term" value="F:3-oxoacyl-[acyl-carrier-protein] synthase activity"/>
    <property type="evidence" value="ECO:0007669"/>
    <property type="project" value="InterPro"/>
</dbReference>
<keyword evidence="2" id="KW-0597">Phosphoprotein</keyword>
<dbReference type="Gene3D" id="3.40.366.10">
    <property type="entry name" value="Malonyl-Coenzyme A Acyl Carrier Protein, domain 2"/>
    <property type="match status" value="5"/>
</dbReference>
<feature type="domain" description="PKS/mFAS DH" evidence="11">
    <location>
        <begin position="5466"/>
        <end position="5727"/>
    </location>
</feature>
<feature type="domain" description="Carrier" evidence="9">
    <location>
        <begin position="7721"/>
        <end position="7796"/>
    </location>
</feature>
<dbReference type="Pfam" id="PF16197">
    <property type="entry name" value="KAsynt_C_assoc"/>
    <property type="match status" value="5"/>
</dbReference>
<dbReference type="InterPro" id="IPR014031">
    <property type="entry name" value="Ketoacyl_synth_C"/>
</dbReference>
<dbReference type="InterPro" id="IPR018201">
    <property type="entry name" value="Ketoacyl_synth_AS"/>
</dbReference>
<dbReference type="CDD" id="cd08956">
    <property type="entry name" value="KR_3_FAS_SDR_x"/>
    <property type="match status" value="2"/>
</dbReference>
<organism evidence="12 13">
    <name type="scientific">Actinokineospora terrae</name>
    <dbReference type="NCBI Taxonomy" id="155974"/>
    <lineage>
        <taxon>Bacteria</taxon>
        <taxon>Bacillati</taxon>
        <taxon>Actinomycetota</taxon>
        <taxon>Actinomycetes</taxon>
        <taxon>Pseudonocardiales</taxon>
        <taxon>Pseudonocardiaceae</taxon>
        <taxon>Actinokineospora</taxon>
    </lineage>
</organism>
<dbReference type="Pfam" id="PF00109">
    <property type="entry name" value="ketoacyl-synt"/>
    <property type="match status" value="5"/>
</dbReference>
<evidence type="ECO:0000256" key="3">
    <source>
        <dbReference type="ARBA" id="ARBA00022679"/>
    </source>
</evidence>
<dbReference type="FunFam" id="1.10.1200.10:FF:000007">
    <property type="entry name" value="Probable polyketide synthase pks17"/>
    <property type="match status" value="2"/>
</dbReference>
<dbReference type="InterPro" id="IPR049552">
    <property type="entry name" value="PKS_DH_N"/>
</dbReference>
<dbReference type="Pfam" id="PF08659">
    <property type="entry name" value="KR"/>
    <property type="match status" value="5"/>
</dbReference>
<dbReference type="GO" id="GO:0004312">
    <property type="term" value="F:fatty acid synthase activity"/>
    <property type="evidence" value="ECO:0007669"/>
    <property type="project" value="TreeGrafter"/>
</dbReference>
<feature type="domain" description="Ketosynthase family 3 (KS3)" evidence="10">
    <location>
        <begin position="6483"/>
        <end position="6902"/>
    </location>
</feature>
<dbReference type="PROSITE" id="PS52004">
    <property type="entry name" value="KS3_2"/>
    <property type="match status" value="5"/>
</dbReference>
<feature type="domain" description="Carrier" evidence="9">
    <location>
        <begin position="4547"/>
        <end position="4622"/>
    </location>
</feature>
<evidence type="ECO:0000259" key="10">
    <source>
        <dbReference type="PROSITE" id="PS52004"/>
    </source>
</evidence>
<dbReference type="InterPro" id="IPR020843">
    <property type="entry name" value="ER"/>
</dbReference>
<keyword evidence="6" id="KW-0012">Acyltransferase</keyword>
<evidence type="ECO:0000259" key="11">
    <source>
        <dbReference type="PROSITE" id="PS52019"/>
    </source>
</evidence>
<dbReference type="PROSITE" id="PS52019">
    <property type="entry name" value="PKS_MFAS_DH"/>
    <property type="match status" value="2"/>
</dbReference>
<dbReference type="InterPro" id="IPR013154">
    <property type="entry name" value="ADH-like_N"/>
</dbReference>
<feature type="domain" description="PKS/mFAS DH" evidence="11">
    <location>
        <begin position="889"/>
        <end position="1203"/>
    </location>
</feature>
<dbReference type="InterPro" id="IPR036291">
    <property type="entry name" value="NAD(P)-bd_dom_sf"/>
</dbReference>
<dbReference type="InterPro" id="IPR016035">
    <property type="entry name" value="Acyl_Trfase/lysoPLipase"/>
</dbReference>
<dbReference type="SMART" id="SM00823">
    <property type="entry name" value="PKS_PP"/>
    <property type="match status" value="5"/>
</dbReference>
<dbReference type="SMART" id="SM00822">
    <property type="entry name" value="PKS_KR"/>
    <property type="match status" value="5"/>
</dbReference>
<dbReference type="Gene3D" id="3.90.180.10">
    <property type="entry name" value="Medium-chain alcohol dehydrogenases, catalytic domain"/>
    <property type="match status" value="2"/>
</dbReference>
<keyword evidence="4" id="KW-0677">Repeat</keyword>
<feature type="active site" description="Proton donor; for dehydratase activity" evidence="7">
    <location>
        <position position="1112"/>
    </location>
</feature>
<feature type="region of interest" description="N-terminal hotdog fold" evidence="7">
    <location>
        <begin position="889"/>
        <end position="1007"/>
    </location>
</feature>
<evidence type="ECO:0000313" key="12">
    <source>
        <dbReference type="EMBL" id="SER42824.1"/>
    </source>
</evidence>
<dbReference type="InterPro" id="IPR049551">
    <property type="entry name" value="PKS_DH_C"/>
</dbReference>
<dbReference type="Gene3D" id="3.30.70.3290">
    <property type="match status" value="5"/>
</dbReference>
<dbReference type="PROSITE" id="PS01162">
    <property type="entry name" value="QOR_ZETA_CRYSTAL"/>
    <property type="match status" value="2"/>
</dbReference>
<accession>A0A1H9P3F9</accession>
<dbReference type="InterPro" id="IPR014043">
    <property type="entry name" value="Acyl_transferase_dom"/>
</dbReference>
<dbReference type="SUPFAM" id="SSF50129">
    <property type="entry name" value="GroES-like"/>
    <property type="match status" value="2"/>
</dbReference>
<dbReference type="SMART" id="SM00829">
    <property type="entry name" value="PKS_ER"/>
    <property type="match status" value="2"/>
</dbReference>
<dbReference type="Pfam" id="PF00550">
    <property type="entry name" value="PP-binding"/>
    <property type="match status" value="5"/>
</dbReference>
<evidence type="ECO:0000256" key="5">
    <source>
        <dbReference type="ARBA" id="ARBA00023268"/>
    </source>
</evidence>
<dbReference type="InterPro" id="IPR020806">
    <property type="entry name" value="PKS_PP-bd"/>
</dbReference>
<dbReference type="InterPro" id="IPR013968">
    <property type="entry name" value="PKS_KR"/>
</dbReference>
<feature type="domain" description="Carrier" evidence="9">
    <location>
        <begin position="1894"/>
        <end position="1969"/>
    </location>
</feature>
<dbReference type="SUPFAM" id="SSF51735">
    <property type="entry name" value="NAD(P)-binding Rossmann-fold domains"/>
    <property type="match status" value="12"/>
</dbReference>
<feature type="region of interest" description="Disordered" evidence="8">
    <location>
        <begin position="1017"/>
        <end position="1042"/>
    </location>
</feature>
<dbReference type="InterPro" id="IPR032821">
    <property type="entry name" value="PKS_assoc"/>
</dbReference>
<dbReference type="InterPro" id="IPR042104">
    <property type="entry name" value="PKS_dehydratase_sf"/>
</dbReference>
<dbReference type="SUPFAM" id="SSF47336">
    <property type="entry name" value="ACP-like"/>
    <property type="match status" value="5"/>
</dbReference>
<dbReference type="InterPro" id="IPR020807">
    <property type="entry name" value="PKS_DH"/>
</dbReference>
<dbReference type="GO" id="GO:0016491">
    <property type="term" value="F:oxidoreductase activity"/>
    <property type="evidence" value="ECO:0007669"/>
    <property type="project" value="InterPro"/>
</dbReference>
<dbReference type="InterPro" id="IPR001227">
    <property type="entry name" value="Ac_transferase_dom_sf"/>
</dbReference>
<feature type="domain" description="Ketosynthase family 3 (KS3)" evidence="10">
    <location>
        <begin position="33"/>
        <end position="457"/>
    </location>
</feature>
<sequence length="7858" mass="818667">MADEKKLLENLKFVTGELRVARRALREAQERAAEPIAIVAMSCRFPGGVESPEDLWRLVSEGRDAIGPFPDDRGWDLDALFDPDPDTIGTSYGRTGGFLDSATQFDAGLFEVSPREATAMDPQQRLLLQACWEALERAGIPPTSLRGEPVGVFAGTNGQDYASVIAADPEAAEGYLATGSAASVLSGRIAYSFGLEGPAVTVDTACSSSLVALHLAIRSLRAGECRLALVGGVTIMATPAAFIEFSRQRALAPDGRCKAFGAGADGTGWGEGVGVLVVEKLSDALAAGHRVLAVVRGSAVNQDGASNGLTAPNGPAQQRVIRAALADAGLGTSDVDMLEAHGTGTRLGDPIEAEALLATYGRDRTEPLWLGSVKSNIGHTQAAAGVAGIIKAVMALRHGVLPATLHADTPTPQVNWAAGAVAPLTANRPWPAVDRPRRAAVSSFGVSGTNAHTILEQAPEVDPPVVAADPLAVPLLLSGCTDEALREQAAALRVTGNGLLDTAFSLVTTRSALTHRAVVVARDDAGADAALAEIAAGGTPASVEFGVDAPGRLAFLCTGQGSQRHGMGDGLRSFDVFRATADEIAARLRFDESDLDQTGNAQPALFTLQVALFRLVDSLGVRPDLLLGHSIGELAAAHVAGILSLDDACTLVAARARLMQALPPGGAMLAVEISEADLFRQFPDGLPAGVDLAAVNSDRSLVVSGDRQIVELLDRRFGEQSRRVKRLVVSHAFHSHLMDPMLTEFRRVVDGLSFAKPTIPLVSTSTGDPSTPEYWVRQVREPVRFAAAVDEVRRRGANRFLELGPDGVLSAVVGGGAAPLLRSGRDDHETVLHALGRVHTLGTRVDWAALLPGGNRIDLPTYPFERVRYWPRPSARADLTAAGLGAAEHPMLGAAAPQPDGGHLFTGRLTSTTHAWLTDHQIQGDVLIPGTAFVELALHAGDQVGHPTLDDLTIAAPLPLSGPLRLQVTVTPPTDDDTRTVEIHSTLDGTTWTRHAEGRLSRAASSTTHERALIADAVGSGAQTTGHPGAESIRRADGHPSNATLPWPPAAEPIDLESFYAAAADHGFAYGPLFQGLRAAWRSDDAYYAEVSLPDDAHRDATRFGLHPALLDAALHPTGLDPAKAGLPFAWSGVTLHNPGATSLRVAIRTTATDTYSLVATDPAGAPVITIDSLTLRKPARRDADLFAIDWTQLQAAESTKSVTRGTPADWTPADAVLWQVPAGDIESTVVDVLAGIQSWLADDRFGDSTLVLSTRDAVAALPGDEITDLAGAAVGGLVRSAQSEHPGRFLLLDADSDPADKTIASLLDLDEPQLALRGNEIFAPRLARATGSLSLPTATTWRLDPSGDSLDALTLAPVTIDEPGPGQVQIAVHATGVNFRDVLIALGQYPERALLGSEGAGVVTAVGPDVDLKPGDRVFGLFAGGFGPSVVVDRRMVAPVPDDWSFAEAATVPMAFLTAYFGLVDLAGLRAGERVLVHAAAGGVGMAAVQVARHLGAEIFGTASPAKWQATGLDDDHLASSRDLGFAAEFPNVDVVLNALAGEFIDASVGLLAAGGRFIEMGKADLRTDIPGYRAFDLSEAGADRLQEMLVEVLDLFARGVFTLLPWRAWDVREAQAAFRFVGQGKHIGKNVLTIPRPVDPQGTVLITGGTGVLGQIIARHLADEYGVSKFVLANRGGTGDVPGARIVACDTSNPDALAELVAGIPDLTGVIHAAGTADDGVIDALTPERVSSVLAPKAIGAMVLDDLVGDIPLFALYSSASSVFGSPGQANYAAANAVLDAIAHRRRSRGLAAVSLSWGLWATSSAISGSLDTVDLARATRVGPALTEAHGLALFDAAQLDGRAHLVTIAYDPATARKLTPVPALLRGLVHTPRRVTRTGSVDHLRALSPAEAGRALLTTVRAEITAVLGHTSADTGRPFKEMGFDSLTAVEFRNRLNTATGFRLPATAIFDYPTPTALVDHLLSLLPAEERRIEIVASPQSTDEPIAIVGMACRFPGGVGSPDDLWDLVSQGREGIGPFPTDRGWDLSALYNPDADVVGTTYAQAGGFLDDVSGFDARLFGVSPREATAMDPQQRLLLEATWQSFEDAGIDPNTVRGSQTGVFVGVAHSGYGVGIPLPEGVEGHFLTGSSTSVASGRLAYFFGLEGPAVTVDTACSSSLVALHLATQALRSGECTMAVAGGVTVMVGPGIFTEFSRQRGLSADGRCKSFSADADGTGWSEGVGVLLVERLSDAATRGHRVLAVVRGSAVNQDGASNGLTAPNGPSQQRVIKAALRSAGLSASDVDAVEAHGTGTVLGDPIEAQALLATYGQDRDVPLWLGSLKSNIGHAQAAAGAAGVIKMVQALRHGVLPPTLHAAAASPHVDWASGSVSLLTESQPWIRRDRPRRAGISSFGVSGTNVHTIIEEAPQSPGVAAAESAHPVPIVVSAHSPQALATRLDQLRPLAESTRPVDLARELAVRARHPHRVAFAATTTADVLDGLAATAPEVVADGVAFLFTGQGAQREGMGRELHAAFPVFAEAFDAVRARVHFDDSAIDDTGNAQPAIFALQVALFRLLESWGVHPDVLVGHSIGELAAAHVSGILSLDDACTLVAARARLMQALPTAGAMLAVEISESDLAEQFPDGLPAGVDLAAVNSDRSIVVSGDRGIVELLDRRFVEQSSRVKRLVVSHAFHSHLMDPMLTEFERVAAGLSFATPTIPLVSTSIGDPATPGYWVRQVRDTVRFADAVRTAGAGTHLELGPDGVLAALVDHGIATLRAGRSEVTSVISAVAAAHARGASLDITALVPAGARVPLPTYPFQRERFWLDHAPTAPALDSYRVTWTAIDPTPTTGVWLVPNDLQAPLRAAGLTITDDPAAATGAVIEPAIADLPGLIRDTQVPLWIIARGDTRRTAQIAGLGRVAALEHPQRWGGLVELPENLDDQTVARLASVLGGAHDQVSIRPDGVFARRLVKATARAAAPWHPQGTVLVTGGTGALGAQVVRHLAARGVHVIVASRQGLAAPGAADLPAEVVTCDVADREALSALLVTHPVTAVIHAAGVGEDAPLADLTPERLASVLRPKADAAWLLHELAPEAHLILFSSIAGVWGSGGQAAYAAANADLDALAEHRSALGLPTTSIAWGPWAEAGMAAGAAADFLRSRGLLPLSPARALAAMDSAIASPHPTSVVADVDWPTFLATFTSARPSPLLAEFTPDQEPAPDNDSLSSRLRGLSAAESHRVVLDLVTTAIGSVLGYRDAIDPAATFSDLGFDSLTAVDLRNRLTTAVGFALPSTLIYDHPTALALANHLSSRFDAPSSVAEARRVIVDDDPIVVVGMACRLPGGVASPDDLWDMVVEGRDGVGGFPVDRGWNLSGADFPLVGGFVHDATGFDAELFGISPREAAAMDPQQRVLLEASWEAVERAGIDAGTIRGTRGGVFVGASGSGYGFAQESDEGSGHLITGTATSVISGRVAYTLGLEGPALTVDTACSSGLVALHLAARALRHGECEFAIVGGVTVMPSPAGFAEFAKQGGLAPDGRCKAYAEAADGTGWSEGVAVVVVERLSDAVAQGHTVLAVVRGSAVNSDGASNGLTAPNGPAQQRVIRDALADAGLVASEVDAVEGHGTGTRLGDPIEAQALLATYGQDRSEPLWLGSVKSNIGHTQAASGLAGLIKTVQALRHGVLPRTLHVDAPSSHVDWSMGDVRLLAEERPWPSGERPRRAGVSSFGISGTNAHVIIESASVEMSHVEAAPVERAQSPVAPLVLSARSEVALRARAADLRRVDADPLDLAHSLVTTRATLEHRAVALDSAALSGLAEGTGASGLVTGVAGPGRLAFLFTGQGSQRAGMGRELRVFPVFAAAFDEVVARVSFDDGAIDQTGNAQVALFALEVALFRLLESWGVRPDVLIGHSIGELAAAHVSGILSLDDASTLVAARARLMQALPAGGAMLAVEISEADLVARFPDGLPDGVDLAAVNAERSIVLSGEGGALDQLRFGSRGVKSLVVSHAFHSHLMDPMLAEFQRVVEGLTFTSPTIPVLATSTGDPSTPEYWVRQVRETVRFAGAVTEARGIGVTRFLELGPDGVLTALAREAGDGVFAGSLRAGQPEPDALLRAVATLHVHGVSVDWAAMLSPWRGRKIDLPVYPFQRKRYWLGTERLPAIENWRYTAEWHPLALPPTPGEGVWFVDGPVPADITAAITTCDDLAEATGILRLANTPEDVLSAVDKSLPVWTITRSALDSVDGAATWGLGRVAALELPHWRGLIDLPTTLDEHTAGLFRAALAGDEDQVAIREDGAFARRLRRATLSPAEPWRPRSVLVTGGTGALGGHVARWLADRGAGKIVLASRSGQDAPGAGDLLATVVACDITDREALAALLAEHPVDAIIHTAGIVDDAPLTDTTAEHLARVAHAKVTGALNLHELAPDAHLVLFSSIAGTWGAGGQAAYSAANAALDGLAAHRQALGLPVTSIAWGPWAGAGMLAADGAEDYLRRRGLRPMRPDHALAALAQALDHPATTVTIADVDWPRFTATFTAGRPSPLLTEFVPLVEAPVRPGPIRTDLVVLVRTEAAAVLGHESIDAIAADRAFADLGFDSLTSVELRDRLAEATGVPLPAGLVFDYPTPAALAQFLAGGSTVDGGIATTSVDDPIAIVAMACRFPGGIDTPEDLWAALVGERDVTGPFPTDRGWDLANLVDPEPGKPGTSYVDRGAFLVDPARFDADLFGISPREAVAMDPQQRLLLETTWEAFERAGIDPKSLRGSRTGVFTGTNGQDYTRLTLAVDVPEGHVATGGAASVMSGRVAYVFGLEGPALTVDTACSSALVALHLAAQAVRNGECGLALAAGVTVMATPGAFVEFSRQRGLAADGRCKPFSEAADGTAWGEGVGVLLVERLSDARRHGHPVLAVLEGSAVNSDGASNGLTAPNGPSQQRVIRAALASAGLRPSDVDAVEAHGTGTTLGDPIEAEALLATYGRDRDEPLWLGSVKSNIGHTQAAAGAAGVIKTVLALRHQTLPASLHADTPTTHVDWSAGSIELLAAARPWPVAERPRRAGVSAFGISGTNAHVIIGEAPDQPAVPRSAPAPDVLPWPVSGHSPIALSTQLARLASVESTPVDVARTLAARAALPHRAVLLGDRTITAPEPRPSRLGFLFTGQGSQRAGMGEGLRAYPVFAEAFDGVRARVPFDDSAIDDTGNAQPAIFALQVALFRLLESWNIHPDVVVGHSIGELAAAHVSGILSLDDACTLVSARARLMQALPPGGAMLAVEISEAELAAEFPEGLPAGVDLAAVNSDRSIVVSGDRGIVELLDRRFVEQSRRVKRLVVSHAFHSHVMDPMLAEFEQVARGLRFGAPAIHLVSTATGDPSTPEYWVRQVRETVRFAGAVAEIENAAFVELGPDGVLSALVEAGAPLLRRDRDDVETALAAVAHAFTSGANPDWTAVLAPWGGQLVDLPTYPFQGDRYWQQVTATKPAGLNAADHPLLAATITPAAGTQTLFTGVISTATHPWLADHRVHGDVIVPGTAVLDLVLHAAATTATPAVDELTLHAPLALSGPTELQLALDGAAVTLHARPDNGQWTHHATATLTTPSNPSVITPADAAEIDLTGHYPALADAGLTYGPTFQALTNVKLLDCPSEPDWLLHNEIRAEVATSDGAGYGLHPALLDAAIHAVAAAEPGGAARVPFVLSGVTLHAAGASRLSVRIVPTGRDTVRIHAENPDGLPVITIDSLTLRPVGTARAGALFKIDWVSTGLPQARPDHICRPSTVEDTLAAIQDWLRNDSGTLAVVTQGAVAAVPADTISDPARAAIWGLVRTAQSEHPDRFALVDTDDDPIVIPGEPQVAVRAGVPYLPRLVRARPTIALPDTQWRLVPGGTTLADLRAEEVPVVELAPGEVRVAVRAAGINFRDVLITLGTYPEHADLGSEGAGIVTEVGPEVADLRVGDRVFGLLGGGFAPSTVVDHRLLASIPDGWSFAEAAAVPMAYLTAYYSLVDLAGLSTGERVLIHAAAGGVGGAAVQVARHLGAEVFGTASPAKWTATGLDHDHLASSRDLAFADKFPEVDVVLNALAGEFIDASARLLRSGGRFLEMGKADLRTGIPGYRAFDLWEAGPDRLRAMLTEIMALFAQGALTLPPIRSWDLRTASTAFRFVAQGGHIGKNVLTVPHQLDPQGTVLVTGGNGALGTLLAGHLIAEYGVRQVVLASRRGVGPDLGPAVTHVSCDVADRAALAGLIATIPDLSAIVHAAGATDDGLIESLTPDRLTSVSAKSEGALHLAELAGDTLLVLYSSVAATLGTPGQGNYAAANAVLDAVAHYRAARGLPTVSVAWGLWERVGELSGHLDEAALARAARLGAPLSDVDGLALFDAALRDGRPHLIAAALDAGRVGADGPAMLRGFARPAPKKVVVDRSRSSLDTVRTEVAAVLGHATVDTIDPDRSFAELGFDSLTAVELRNRLTTATGQRLPATLIFDHPTPAALAAHLDAEVVVEQAPVRASVDEPIAIVAMSCRFPGGIESPEDLWRLVAEGGDAIGPFPDDRGWDLDELLHPERGTSDTDRGGFVEGAGRFDATLFGISPREALAMDPQQRLLLEASWEVFERAGMDPLSLSGTDAGVFVGAAASLYGAAVRSSEVEGHQMTGTATSVASGRLAYFFGLEGPAVTVDTACSSSLVALHWAAQALRSGECSMALVGGVAVMATPGMFTEFSRQGGLAADGRCKSFSAGADGTGWSEGVGVLLVERLSDAIARGHEVLAVVRGSAVNQDGASNGLTAPNGPSQQRVIRAALRSAGLSASDVDVVEAHGTGTVLGDPIEAQALLATYGQDRDVPLWLGSLKSNIGHTQAAAGVAGIIKMVQALRHEVLPVTLHAQTPSEHVDWSSGSVSLLTESRPWARGVRPRRAGISSFGVSGTNVHTIIEEAPAQVLPPRAVDPTPAVVPLVVSAGSPGALDAQLAAVSAVAAAPVEVARALIATRADLPHRAVLLDPLAPPVATGVAGPGRLVFLFTGQGSQRAGMGQQLRTFPAFAEAFDAVRARVPFDDSAIDETGNAQPAIFALQVALFRLLESWGVRPDVLVGHSIGEVAAAHVAGILSLDDACTLVAARARLMQGLPTGGAMLAVEISEADLALEFPDGLPAGVDLAAVNSDRSIVVSGDRGIVELLDRRFGEQSRRVKRLVVSHAFHSHLMDPMLDEFERVVSGLLFADPTIGLVSTAAGDPTTPGYWVRQVRETVRFAGAVAGLGDATFLELGPDGVLSALVGSGAPMLRAGADEPSTAVSAVAAAYVRGVPVNWTAVVGDGPRAVLPTYPFDRTHFWLTDEPAAADTWRYRVDWTEVTPEPATGHWLVVGDNDPAIVEALRKTAEVAEVSLAQVADTPAEGILVLPDSAETVLRVLKANPLAPVWAATRDAGTDPDQARVWGLGRVAGLERRWGGLIDIDGEPTTLPLSGSEDQLTLRDGRVLARRLVRAPKPSGTRWTPDGPVLITGGTGALAAHVARWLVRRGANHLVLTSRRGPDAPGVGALVAELGIRVDVVACDAADRDALAALTAEYRPTVVIHAAGVAGTNPIADLDDLAETQRAKVDGARHLDELLPDAHLVLFSSIAGVWGSGGQAAYAAANAALDALATRRRARGQKATAVSWGPWADGGLASGDAEAYLRERGLTPMSPDRAVAALGDALAANDTHVVIADVDWDRFLPTFTATRPSPFLAAFQAAPADATGLTDFATRLTTATPAERQRALLDLVRRTAADVLGHTSVSAVPARAGFADLGFDSLTAVRVRTRLAESTGLDLPTALVFDYPTPTALADHLADELAVDPEEAEIRRALAELPLDRLRAAGILDLLRVVPEPVADDSSDIDLMDVDALIQSALDNPGA</sequence>
<dbReference type="GO" id="GO:0031177">
    <property type="term" value="F:phosphopantetheine binding"/>
    <property type="evidence" value="ECO:0007669"/>
    <property type="project" value="InterPro"/>
</dbReference>
<dbReference type="PANTHER" id="PTHR43775:SF51">
    <property type="entry name" value="INACTIVE PHENOLPHTHIOCEROL SYNTHESIS POLYKETIDE SYNTHASE TYPE I PKS1-RELATED"/>
    <property type="match status" value="1"/>
</dbReference>
<feature type="active site" description="Proton acceptor; for dehydratase activity" evidence="7">
    <location>
        <position position="5498"/>
    </location>
</feature>
<dbReference type="Proteomes" id="UP000199051">
    <property type="component" value="Unassembled WGS sequence"/>
</dbReference>
<dbReference type="Gene3D" id="3.40.50.720">
    <property type="entry name" value="NAD(P)-binding Rossmann-like Domain"/>
    <property type="match status" value="9"/>
</dbReference>
<dbReference type="SUPFAM" id="SSF52151">
    <property type="entry name" value="FabD/lysophospholipase-like"/>
    <property type="match status" value="5"/>
</dbReference>
<dbReference type="Pfam" id="PF08240">
    <property type="entry name" value="ADH_N"/>
    <property type="match status" value="2"/>
</dbReference>
<feature type="domain" description="Carrier" evidence="9">
    <location>
        <begin position="3222"/>
        <end position="3298"/>
    </location>
</feature>
<dbReference type="CDD" id="cd00833">
    <property type="entry name" value="PKS"/>
    <property type="match status" value="5"/>
</dbReference>
<dbReference type="Gene3D" id="1.10.287.1960">
    <property type="match status" value="1"/>
</dbReference>
<feature type="region of interest" description="N-terminal hotdog fold" evidence="7">
    <location>
        <begin position="5466"/>
        <end position="5579"/>
    </location>
</feature>
<dbReference type="InterPro" id="IPR020841">
    <property type="entry name" value="PKS_Beta-ketoAc_synthase_dom"/>
</dbReference>
<evidence type="ECO:0000256" key="2">
    <source>
        <dbReference type="ARBA" id="ARBA00022553"/>
    </source>
</evidence>
<dbReference type="PANTHER" id="PTHR43775">
    <property type="entry name" value="FATTY ACID SYNTHASE"/>
    <property type="match status" value="1"/>
</dbReference>
<dbReference type="Pfam" id="PF21089">
    <property type="entry name" value="PKS_DH_N"/>
    <property type="match status" value="2"/>
</dbReference>
<feature type="active site" description="Proton donor; for dehydratase activity" evidence="7">
    <location>
        <position position="5652"/>
    </location>
</feature>
<gene>
    <name evidence="12" type="ORF">SAMN04487818_103277</name>
</gene>
<dbReference type="SMART" id="SM01294">
    <property type="entry name" value="PKS_PP_betabranch"/>
    <property type="match status" value="5"/>
</dbReference>
<dbReference type="InterPro" id="IPR057326">
    <property type="entry name" value="KR_dom"/>
</dbReference>
<feature type="domain" description="Carrier" evidence="9">
    <location>
        <begin position="6396"/>
        <end position="6471"/>
    </location>
</feature>
<dbReference type="Pfam" id="PF14765">
    <property type="entry name" value="PS-DH"/>
    <property type="match status" value="2"/>
</dbReference>
<dbReference type="SMART" id="SM00825">
    <property type="entry name" value="PKS_KS"/>
    <property type="match status" value="5"/>
</dbReference>
<feature type="region of interest" description="C-terminal hotdog fold" evidence="7">
    <location>
        <begin position="1050"/>
        <end position="1203"/>
    </location>
</feature>
<evidence type="ECO:0000256" key="7">
    <source>
        <dbReference type="PROSITE-ProRule" id="PRU01363"/>
    </source>
</evidence>
<keyword evidence="3 12" id="KW-0808">Transferase</keyword>
<evidence type="ECO:0000256" key="6">
    <source>
        <dbReference type="ARBA" id="ARBA00023315"/>
    </source>
</evidence>
<keyword evidence="1" id="KW-0596">Phosphopantetheine</keyword>
<dbReference type="Pfam" id="PF22953">
    <property type="entry name" value="SpnB_Rossmann"/>
    <property type="match status" value="2"/>
</dbReference>
<dbReference type="GO" id="GO:0006633">
    <property type="term" value="P:fatty acid biosynthetic process"/>
    <property type="evidence" value="ECO:0007669"/>
    <property type="project" value="InterPro"/>
</dbReference>
<dbReference type="SMART" id="SM00826">
    <property type="entry name" value="PKS_DH"/>
    <property type="match status" value="2"/>
</dbReference>
<proteinExistence type="predicted"/>
<dbReference type="InterPro" id="IPR002364">
    <property type="entry name" value="Quin_OxRdtase/zeta-crystal_CS"/>
</dbReference>
<dbReference type="Pfam" id="PF13602">
    <property type="entry name" value="ADH_zinc_N_2"/>
    <property type="match status" value="2"/>
</dbReference>
<feature type="active site" description="Proton acceptor; for dehydratase activity" evidence="7">
    <location>
        <position position="920"/>
    </location>
</feature>
<dbReference type="STRING" id="155974.SAMN04487818_103277"/>
<dbReference type="Pfam" id="PF00698">
    <property type="entry name" value="Acyl_transf_1"/>
    <property type="match status" value="5"/>
</dbReference>
<dbReference type="CDD" id="cd05195">
    <property type="entry name" value="enoyl_red"/>
    <property type="match status" value="2"/>
</dbReference>
<dbReference type="InterPro" id="IPR014030">
    <property type="entry name" value="Ketoacyl_synth_N"/>
</dbReference>
<dbReference type="InterPro" id="IPR036736">
    <property type="entry name" value="ACP-like_sf"/>
</dbReference>
<dbReference type="PROSITE" id="PS00012">
    <property type="entry name" value="PHOSPHOPANTETHEINE"/>
    <property type="match status" value="4"/>
</dbReference>
<dbReference type="SUPFAM" id="SSF55048">
    <property type="entry name" value="Probable ACP-binding domain of malonyl-CoA ACP transacylase"/>
    <property type="match status" value="5"/>
</dbReference>
<dbReference type="PROSITE" id="PS00606">
    <property type="entry name" value="KS3_1"/>
    <property type="match status" value="5"/>
</dbReference>
<dbReference type="InterPro" id="IPR016039">
    <property type="entry name" value="Thiolase-like"/>
</dbReference>
<keyword evidence="13" id="KW-1185">Reference proteome</keyword>
<protein>
    <submittedName>
        <fullName evidence="12">Acyl transferase domain-containing protein</fullName>
    </submittedName>
</protein>
<dbReference type="InterPro" id="IPR055123">
    <property type="entry name" value="SpnB-like_Rossmann"/>
</dbReference>
<keyword evidence="5" id="KW-0511">Multifunctional enzyme</keyword>
<reference evidence="13" key="1">
    <citation type="submission" date="2016-10" db="EMBL/GenBank/DDBJ databases">
        <authorList>
            <person name="Varghese N."/>
            <person name="Submissions S."/>
        </authorList>
    </citation>
    <scope>NUCLEOTIDE SEQUENCE [LARGE SCALE GENOMIC DNA]</scope>
    <source>
        <strain evidence="13">DSM 44260</strain>
    </source>
</reference>
<feature type="region of interest" description="C-terminal hotdog fold" evidence="7">
    <location>
        <begin position="5586"/>
        <end position="5727"/>
    </location>
</feature>
<dbReference type="Gene3D" id="3.10.129.110">
    <property type="entry name" value="Polyketide synthase dehydratase"/>
    <property type="match status" value="2"/>
</dbReference>
<dbReference type="InterPro" id="IPR006162">
    <property type="entry name" value="Ppantetheine_attach_site"/>
</dbReference>
<evidence type="ECO:0000256" key="8">
    <source>
        <dbReference type="SAM" id="MobiDB-lite"/>
    </source>
</evidence>
<name>A0A1H9P3F9_9PSEU</name>
<dbReference type="SMART" id="SM00827">
    <property type="entry name" value="PKS_AT"/>
    <property type="match status" value="5"/>
</dbReference>
<dbReference type="InterPro" id="IPR016036">
    <property type="entry name" value="Malonyl_transacylase_ACP-bd"/>
</dbReference>
<dbReference type="PROSITE" id="PS50075">
    <property type="entry name" value="CARRIER"/>
    <property type="match status" value="5"/>
</dbReference>
<evidence type="ECO:0000256" key="4">
    <source>
        <dbReference type="ARBA" id="ARBA00022737"/>
    </source>
</evidence>
<dbReference type="GO" id="GO:0008270">
    <property type="term" value="F:zinc ion binding"/>
    <property type="evidence" value="ECO:0007669"/>
    <property type="project" value="InterPro"/>
</dbReference>
<dbReference type="EMBL" id="FOGI01000003">
    <property type="protein sequence ID" value="SER42824.1"/>
    <property type="molecule type" value="Genomic_DNA"/>
</dbReference>
<dbReference type="CDD" id="cd08952">
    <property type="entry name" value="KR_1_SDR_x"/>
    <property type="match status" value="3"/>
</dbReference>
<dbReference type="Gene3D" id="3.30.70.250">
    <property type="entry name" value="Malonyl-CoA ACP transacylase, ACP-binding"/>
    <property type="match status" value="1"/>
</dbReference>
<dbReference type="SUPFAM" id="SSF53901">
    <property type="entry name" value="Thiolase-like"/>
    <property type="match status" value="5"/>
</dbReference>
<feature type="domain" description="Ketosynthase family 3 (KS3)" evidence="10">
    <location>
        <begin position="4634"/>
        <end position="5057"/>
    </location>
</feature>
<feature type="domain" description="Ketosynthase family 3 (KS3)" evidence="10">
    <location>
        <begin position="1986"/>
        <end position="2409"/>
    </location>
</feature>
<dbReference type="InterPro" id="IPR009081">
    <property type="entry name" value="PP-bd_ACP"/>
</dbReference>
<dbReference type="FunFam" id="3.40.47.10:FF:000019">
    <property type="entry name" value="Polyketide synthase type I"/>
    <property type="match status" value="5"/>
</dbReference>